<comment type="caution">
    <text evidence="6">The sequence shown here is derived from an EMBL/GenBank/DDBJ whole genome shotgun (WGS) entry which is preliminary data.</text>
</comment>
<dbReference type="FunFam" id="3.40.309.10:FF:000005">
    <property type="entry name" value="1-pyrroline-5-carboxylate dehydrogenase 1"/>
    <property type="match status" value="1"/>
</dbReference>
<evidence type="ECO:0000313" key="7">
    <source>
        <dbReference type="Proteomes" id="UP000253509"/>
    </source>
</evidence>
<dbReference type="GO" id="GO:0004657">
    <property type="term" value="F:proline dehydrogenase activity"/>
    <property type="evidence" value="ECO:0007669"/>
    <property type="project" value="UniProtKB-ARBA"/>
</dbReference>
<evidence type="ECO:0000256" key="3">
    <source>
        <dbReference type="PROSITE-ProRule" id="PRU10007"/>
    </source>
</evidence>
<proteinExistence type="inferred from homology"/>
<name>A0A366IKS0_9MICO</name>
<dbReference type="Gene3D" id="3.40.605.10">
    <property type="entry name" value="Aldehyde Dehydrogenase, Chain A, domain 1"/>
    <property type="match status" value="1"/>
</dbReference>
<evidence type="ECO:0000256" key="1">
    <source>
        <dbReference type="ARBA" id="ARBA00009986"/>
    </source>
</evidence>
<evidence type="ECO:0000313" key="6">
    <source>
        <dbReference type="EMBL" id="RBP71348.1"/>
    </source>
</evidence>
<dbReference type="SUPFAM" id="SSF53720">
    <property type="entry name" value="ALDH-like"/>
    <property type="match status" value="1"/>
</dbReference>
<dbReference type="InterPro" id="IPR015590">
    <property type="entry name" value="Aldehyde_DH_dom"/>
</dbReference>
<dbReference type="InterPro" id="IPR016162">
    <property type="entry name" value="Ald_DH_N"/>
</dbReference>
<dbReference type="Gene3D" id="3.40.309.10">
    <property type="entry name" value="Aldehyde Dehydrogenase, Chain A, domain 2"/>
    <property type="match status" value="1"/>
</dbReference>
<evidence type="ECO:0000259" key="5">
    <source>
        <dbReference type="Pfam" id="PF00171"/>
    </source>
</evidence>
<keyword evidence="7" id="KW-1185">Reference proteome</keyword>
<dbReference type="InterPro" id="IPR029510">
    <property type="entry name" value="Ald_DH_CS_GLU"/>
</dbReference>
<dbReference type="Pfam" id="PF00171">
    <property type="entry name" value="Aldedh"/>
    <property type="match status" value="1"/>
</dbReference>
<dbReference type="InterPro" id="IPR016160">
    <property type="entry name" value="Ald_DH_CS_CYS"/>
</dbReference>
<keyword evidence="2 4" id="KW-0560">Oxidoreductase</keyword>
<feature type="active site" evidence="3">
    <location>
        <position position="264"/>
    </location>
</feature>
<dbReference type="AlphaFoldDB" id="A0A366IKS0"/>
<accession>A0A366IKS0</accession>
<dbReference type="PROSITE" id="PS00070">
    <property type="entry name" value="ALDEHYDE_DEHYDR_CYS"/>
    <property type="match status" value="1"/>
</dbReference>
<dbReference type="FunFam" id="3.40.605.10:FF:000007">
    <property type="entry name" value="NAD/NADP-dependent betaine aldehyde dehydrogenase"/>
    <property type="match status" value="1"/>
</dbReference>
<evidence type="ECO:0000256" key="4">
    <source>
        <dbReference type="RuleBase" id="RU003345"/>
    </source>
</evidence>
<dbReference type="Proteomes" id="UP000253509">
    <property type="component" value="Unassembled WGS sequence"/>
</dbReference>
<gene>
    <name evidence="6" type="ORF">DFO65_106191</name>
</gene>
<evidence type="ECO:0000256" key="2">
    <source>
        <dbReference type="ARBA" id="ARBA00023002"/>
    </source>
</evidence>
<dbReference type="RefSeq" id="WP_113904429.1">
    <property type="nucleotide sequence ID" value="NZ_QNSB01000006.1"/>
</dbReference>
<dbReference type="EMBL" id="QNSB01000006">
    <property type="protein sequence ID" value="RBP71348.1"/>
    <property type="molecule type" value="Genomic_DNA"/>
</dbReference>
<reference evidence="6 7" key="1">
    <citation type="submission" date="2018-06" db="EMBL/GenBank/DDBJ databases">
        <title>Freshwater and sediment microbial communities from various areas in North America, analyzing microbe dynamics in response to fracking.</title>
        <authorList>
            <person name="Lamendella R."/>
        </authorList>
    </citation>
    <scope>NUCLEOTIDE SEQUENCE [LARGE SCALE GENOMIC DNA]</scope>
    <source>
        <strain evidence="6 7">3b_TX</strain>
    </source>
</reference>
<protein>
    <submittedName>
        <fullName evidence="6">Aldehyde dehydrogenase (NAD+)</fullName>
    </submittedName>
</protein>
<dbReference type="GO" id="GO:0016620">
    <property type="term" value="F:oxidoreductase activity, acting on the aldehyde or oxo group of donors, NAD or NADP as acceptor"/>
    <property type="evidence" value="ECO:0007669"/>
    <property type="project" value="InterPro"/>
</dbReference>
<comment type="similarity">
    <text evidence="1 4">Belongs to the aldehyde dehydrogenase family.</text>
</comment>
<organism evidence="6 7">
    <name type="scientific">Brevibacterium celere</name>
    <dbReference type="NCBI Taxonomy" id="225845"/>
    <lineage>
        <taxon>Bacteria</taxon>
        <taxon>Bacillati</taxon>
        <taxon>Actinomycetota</taxon>
        <taxon>Actinomycetes</taxon>
        <taxon>Micrococcales</taxon>
        <taxon>Brevibacteriaceae</taxon>
        <taxon>Brevibacterium</taxon>
    </lineage>
</organism>
<dbReference type="InterPro" id="IPR016163">
    <property type="entry name" value="Ald_DH_C"/>
</dbReference>
<dbReference type="InterPro" id="IPR016161">
    <property type="entry name" value="Ald_DH/histidinol_DH"/>
</dbReference>
<feature type="domain" description="Aldehyde dehydrogenase" evidence="5">
    <location>
        <begin position="28"/>
        <end position="490"/>
    </location>
</feature>
<dbReference type="PROSITE" id="PS00687">
    <property type="entry name" value="ALDEHYDE_DEHYDR_GLU"/>
    <property type="match status" value="1"/>
</dbReference>
<sequence length="495" mass="52404">MTVPTDTRPTVDTWLAAHLSRNFIGGEWVAAHSGATFPNRNPARPAEVIAEVADSDIDDALAAVEAARRAQAGWAGLGSIERGKILFRAAEIMDRRKEELAHVITSEQGKKLTEARSEVDRATEILRFIAGEGRRLSGSTLPADEPRSMALTWHRPLGVVALITPWNFPLAIPVWKAAPALLSGCTAVIKPSPLAPLSTAVMVEILAEAGVAPGAINLLQGDREPGEALTSHPDVRGISFTGSLPVGLRIQSAAAHRLARTQLELGGKNAVIVLADADLDAAASAIVHGAFGQAGQRCSATSRVVVESSVREDLVSRIVDRVSDMVVGDPLSADTDLGPVVDESRLTACVEAVEGAIAIGARVRAGGRPISDPSGGHYMAPTVLTEVPADSEIATEEVFGPVLSVIDAADFDEAMEISNSVRYGMSGTIFTQDRANIFDALERFEAGMLHVNRPGVGAWPHLPHMGAKLSQYGAPECSAETWEFYTELRSACIAF</sequence>
<dbReference type="PANTHER" id="PTHR11699">
    <property type="entry name" value="ALDEHYDE DEHYDROGENASE-RELATED"/>
    <property type="match status" value="1"/>
</dbReference>